<reference evidence="6" key="1">
    <citation type="journal article" date="2015" name="Genome Announc.">
        <title>Draft Genome Sequence of Bacteroidales Strain TBC1, a Novel Isolate from a Methanogenic Wastewater Treatment System.</title>
        <authorList>
            <person name="Tourlousse D.M."/>
            <person name="Matsuura N."/>
            <person name="Sun L."/>
            <person name="Toyonaga M."/>
            <person name="Kuroda K."/>
            <person name="Ohashi A."/>
            <person name="Cruz R."/>
            <person name="Yamaguchi T."/>
            <person name="Sekiguchi Y."/>
        </authorList>
    </citation>
    <scope>NUCLEOTIDE SEQUENCE [LARGE SCALE GENOMIC DNA]</scope>
    <source>
        <strain evidence="6">TBC1</strain>
    </source>
</reference>
<dbReference type="Proteomes" id="UP000053091">
    <property type="component" value="Unassembled WGS sequence"/>
</dbReference>
<dbReference type="STRING" id="1678841.TBC1_111708"/>
<sequence length="439" mass="49535">MAKFAVTLNKDIFNIIVSINRSLMSLPKPGRKFWYIFPVVILALLASWYYFSNSGKSGPAVSTKVLYGDFSINVTTSGELEAKNSENILGPSGLREVRIWQVQISDIIPEGTLVDSGQYVATLDRTEITNRMKDLESELEKLESQFVKTKLDTSIDMRAAREELINLKYALEERQITVEQSIYEPPATQRQARIELEKAQRAYQQAEKNYKLRSDKNNANMQEVAASYTQAQRRLEQIREVLSGFTVTAPKPGMLIYKRNWDGSKMGIGSTMSSWDNVVATLPNLNEMISKTYVNEIDISKVKTGQKVQIGVDAFPDRKYTGEVTEVANIGEQMRNSNAKVFEVRIRVNEFDSILRPAMTTKNTIITSVIPDVLYLPIECVHTSDSISFVYKTSGQVRQQVKTGVTNENQIIITEGLKEGEEVYLSPPENAIEWKLVGL</sequence>
<accession>A0A0S7C2Z2</accession>
<protein>
    <submittedName>
        <fullName evidence="6">Multidrug efflux pump subunit AcrA</fullName>
    </submittedName>
</protein>
<organism evidence="6">
    <name type="scientific">Lentimicrobium saccharophilum</name>
    <dbReference type="NCBI Taxonomy" id="1678841"/>
    <lineage>
        <taxon>Bacteria</taxon>
        <taxon>Pseudomonadati</taxon>
        <taxon>Bacteroidota</taxon>
        <taxon>Bacteroidia</taxon>
        <taxon>Bacteroidales</taxon>
        <taxon>Lentimicrobiaceae</taxon>
        <taxon>Lentimicrobium</taxon>
    </lineage>
</organism>
<feature type="transmembrane region" description="Helical" evidence="4">
    <location>
        <begin position="33"/>
        <end position="51"/>
    </location>
</feature>
<evidence type="ECO:0000256" key="1">
    <source>
        <dbReference type="ARBA" id="ARBA00004196"/>
    </source>
</evidence>
<evidence type="ECO:0000313" key="7">
    <source>
        <dbReference type="Proteomes" id="UP000053091"/>
    </source>
</evidence>
<dbReference type="InterPro" id="IPR050465">
    <property type="entry name" value="UPF0194_transport"/>
</dbReference>
<keyword evidence="4" id="KW-1133">Transmembrane helix</keyword>
<dbReference type="Pfam" id="PF25990">
    <property type="entry name" value="Beta-barrel_YknX"/>
    <property type="match status" value="1"/>
</dbReference>
<evidence type="ECO:0000256" key="4">
    <source>
        <dbReference type="SAM" id="Phobius"/>
    </source>
</evidence>
<evidence type="ECO:0000259" key="5">
    <source>
        <dbReference type="Pfam" id="PF25990"/>
    </source>
</evidence>
<comment type="subcellular location">
    <subcellularLocation>
        <location evidence="1">Cell envelope</location>
    </subcellularLocation>
</comment>
<dbReference type="GO" id="GO:0030313">
    <property type="term" value="C:cell envelope"/>
    <property type="evidence" value="ECO:0007669"/>
    <property type="project" value="UniProtKB-SubCell"/>
</dbReference>
<dbReference type="OrthoDB" id="1522431at2"/>
<evidence type="ECO:0000256" key="2">
    <source>
        <dbReference type="ARBA" id="ARBA00023054"/>
    </source>
</evidence>
<feature type="coiled-coil region" evidence="3">
    <location>
        <begin position="189"/>
        <end position="241"/>
    </location>
</feature>
<feature type="domain" description="YknX-like beta-barrel" evidence="5">
    <location>
        <begin position="291"/>
        <end position="359"/>
    </location>
</feature>
<evidence type="ECO:0000313" key="6">
    <source>
        <dbReference type="EMBL" id="GAP43552.1"/>
    </source>
</evidence>
<gene>
    <name evidence="6" type="ORF">TBC1_111708</name>
</gene>
<keyword evidence="4" id="KW-0472">Membrane</keyword>
<keyword evidence="2 3" id="KW-0175">Coiled coil</keyword>
<feature type="coiled-coil region" evidence="3">
    <location>
        <begin position="125"/>
        <end position="152"/>
    </location>
</feature>
<keyword evidence="7" id="KW-1185">Reference proteome</keyword>
<name>A0A0S7C2Z2_9BACT</name>
<dbReference type="InterPro" id="IPR058636">
    <property type="entry name" value="Beta-barrel_YknX"/>
</dbReference>
<dbReference type="PANTHER" id="PTHR32347">
    <property type="entry name" value="EFFLUX SYSTEM COMPONENT YKNX-RELATED"/>
    <property type="match status" value="1"/>
</dbReference>
<keyword evidence="4" id="KW-0812">Transmembrane</keyword>
<evidence type="ECO:0000256" key="3">
    <source>
        <dbReference type="SAM" id="Coils"/>
    </source>
</evidence>
<dbReference type="AlphaFoldDB" id="A0A0S7C2Z2"/>
<dbReference type="EMBL" id="DF968182">
    <property type="protein sequence ID" value="GAP43552.1"/>
    <property type="molecule type" value="Genomic_DNA"/>
</dbReference>
<proteinExistence type="predicted"/>
<dbReference type="Gene3D" id="2.40.420.20">
    <property type="match status" value="1"/>
</dbReference>
<dbReference type="Gene3D" id="2.40.30.170">
    <property type="match status" value="1"/>
</dbReference>